<reference evidence="4" key="1">
    <citation type="journal article" date="2006" name="Mol. Genet. Genomics">
        <title>Retand: a novel family of gypsy-like retrotransposons harboring an amplified tandem repeat.</title>
        <authorList>
            <person name="Kejnovsky E."/>
            <person name="Kubat Z."/>
            <person name="Macas J."/>
            <person name="Hobza R."/>
            <person name="Mracek J."/>
            <person name="Vyskot B."/>
        </authorList>
    </citation>
    <scope>NUCLEOTIDE SEQUENCE</scope>
</reference>
<evidence type="ECO:0000259" key="3">
    <source>
        <dbReference type="Pfam" id="PF04195"/>
    </source>
</evidence>
<feature type="compositionally biased region" description="Acidic residues" evidence="1">
    <location>
        <begin position="50"/>
        <end position="69"/>
    </location>
</feature>
<dbReference type="InterPro" id="IPR007321">
    <property type="entry name" value="Transposase_28"/>
</dbReference>
<organism evidence="4">
    <name type="scientific">Silene latifolia</name>
    <name type="common">White campion</name>
    <name type="synonym">Bladder campion</name>
    <dbReference type="NCBI Taxonomy" id="37657"/>
    <lineage>
        <taxon>Eukaryota</taxon>
        <taxon>Viridiplantae</taxon>
        <taxon>Streptophyta</taxon>
        <taxon>Embryophyta</taxon>
        <taxon>Tracheophyta</taxon>
        <taxon>Spermatophyta</taxon>
        <taxon>Magnoliopsida</taxon>
        <taxon>eudicotyledons</taxon>
        <taxon>Gunneridae</taxon>
        <taxon>Pentapetalae</taxon>
        <taxon>Caryophyllales</taxon>
        <taxon>Caryophyllaceae</taxon>
        <taxon>Sileneae</taxon>
        <taxon>Silene</taxon>
        <taxon>Silene subgen. Behenantha</taxon>
        <taxon>Silene sect. Melandrium</taxon>
    </lineage>
</organism>
<keyword evidence="2" id="KW-0812">Transmembrane</keyword>
<keyword evidence="2" id="KW-0472">Membrane</keyword>
<accession>Q3I6J2</accession>
<evidence type="ECO:0000313" key="4">
    <source>
        <dbReference type="EMBL" id="AAY99341.1"/>
    </source>
</evidence>
<protein>
    <recommendedName>
        <fullName evidence="3">Transposase (putative) gypsy type domain-containing protein</fullName>
    </recommendedName>
</protein>
<dbReference type="Pfam" id="PF04195">
    <property type="entry name" value="Transposase_28"/>
    <property type="match status" value="1"/>
</dbReference>
<sequence>MSSADAGPNTSAPGGSPSRPDEEEALVVTPLTVGGPRPPSPEIDPKFLEDFEDDDDDVDDDGDDDDDDEERTHSDEERPRLLDHGDACSINPDRAWTNKFASCSGSDLFEDHYSFGRGYKIVIPKEGQAVCCPPKGCIGVYIRHLEYGLRFPLNAYVVAIIKAMNVAVAQLHPLAIRTIIGFVWLCLFKGEAPTVNLFRRLHHLRPSTLGGTGWYSVQTEPGYVTVSKISSCKDWKRRWVYVEVPEDYPLPRSFQSRVNLRCESKGEHDKYVSWSKLKMDASRVYLNEDEKRAMQLFEAEKDGTPKGWMPPMQIILQDELLCHVGLIPALRQGEWGRCEAHLCFLCFCILALVYLLLFNFCFVPFTDRFGPDLSADILKRLGLGEDGKVVDLHPKALPRDRRPAPNELMDQQLKALDATAAQARIAGNVPRRKPKTTPTAATTSTPIQSAIPVVQKEQVVVVVDVEEEVTVAEGPPPSNKRKETVSAAAAVTEAGKEKGPPTKKAKAGTDLTCGSDLAGSLGIPDDRLSDMSMNVDMDALSEFFIDQPTPACRSH</sequence>
<evidence type="ECO:0000256" key="2">
    <source>
        <dbReference type="SAM" id="Phobius"/>
    </source>
</evidence>
<keyword evidence="2" id="KW-1133">Transmembrane helix</keyword>
<feature type="region of interest" description="Disordered" evidence="1">
    <location>
        <begin position="1"/>
        <end position="85"/>
    </location>
</feature>
<dbReference type="EMBL" id="DQ023669">
    <property type="protein sequence ID" value="AAY99341.1"/>
    <property type="molecule type" value="Genomic_DNA"/>
</dbReference>
<dbReference type="AlphaFoldDB" id="Q3I6J2"/>
<feature type="domain" description="Transposase (putative) gypsy type" evidence="3">
    <location>
        <begin position="141"/>
        <end position="205"/>
    </location>
</feature>
<feature type="compositionally biased region" description="Polar residues" evidence="1">
    <location>
        <begin position="1"/>
        <end position="13"/>
    </location>
</feature>
<name>Q3I6J2_SILLA</name>
<dbReference type="PANTHER" id="PTHR31099">
    <property type="entry name" value="OS06G0165300 PROTEIN"/>
    <property type="match status" value="1"/>
</dbReference>
<evidence type="ECO:0000256" key="1">
    <source>
        <dbReference type="SAM" id="MobiDB-lite"/>
    </source>
</evidence>
<feature type="transmembrane region" description="Helical" evidence="2">
    <location>
        <begin position="342"/>
        <end position="365"/>
    </location>
</feature>
<feature type="region of interest" description="Disordered" evidence="1">
    <location>
        <begin position="491"/>
        <end position="510"/>
    </location>
</feature>
<dbReference type="PANTHER" id="PTHR31099:SF28">
    <property type="entry name" value="F5J5.12"/>
    <property type="match status" value="1"/>
</dbReference>
<proteinExistence type="predicted"/>
<feature type="compositionally biased region" description="Basic and acidic residues" evidence="1">
    <location>
        <begin position="70"/>
        <end position="85"/>
    </location>
</feature>